<dbReference type="RefSeq" id="WP_147271096.1">
    <property type="nucleotide sequence ID" value="NZ_QPJI01000016.1"/>
</dbReference>
<protein>
    <submittedName>
        <fullName evidence="1">Uncharacterized protein</fullName>
    </submittedName>
</protein>
<name>A0A368X8J0_MARNT</name>
<dbReference type="EMBL" id="QPJI01000016">
    <property type="protein sequence ID" value="RCW64039.1"/>
    <property type="molecule type" value="Genomic_DNA"/>
</dbReference>
<evidence type="ECO:0000313" key="2">
    <source>
        <dbReference type="Proteomes" id="UP000253647"/>
    </source>
</evidence>
<proteinExistence type="predicted"/>
<organism evidence="1 2">
    <name type="scientific">Marinobacter nauticus</name>
    <name type="common">Marinobacter hydrocarbonoclasticus</name>
    <name type="synonym">Marinobacter aquaeolei</name>
    <dbReference type="NCBI Taxonomy" id="2743"/>
    <lineage>
        <taxon>Bacteria</taxon>
        <taxon>Pseudomonadati</taxon>
        <taxon>Pseudomonadota</taxon>
        <taxon>Gammaproteobacteria</taxon>
        <taxon>Pseudomonadales</taxon>
        <taxon>Marinobacteraceae</taxon>
        <taxon>Marinobacter</taxon>
    </lineage>
</organism>
<evidence type="ECO:0000313" key="1">
    <source>
        <dbReference type="EMBL" id="RCW64039.1"/>
    </source>
</evidence>
<comment type="caution">
    <text evidence="1">The sequence shown here is derived from an EMBL/GenBank/DDBJ whole genome shotgun (WGS) entry which is preliminary data.</text>
</comment>
<accession>A0A368X8J0</accession>
<sequence>MSTHRVIAFATTDPESAPEIQAMDAADVDGLGREYRDSGLDVHLTDAQRRGQEIWVPIAGPGDLEIVQHYFSAKVRWVSRGEMLASK</sequence>
<dbReference type="AlphaFoldDB" id="A0A368X8J0"/>
<reference evidence="1 2" key="1">
    <citation type="submission" date="2018-07" db="EMBL/GenBank/DDBJ databases">
        <title>Freshwater and sediment microbial communities from various areas in North America, analyzing microbe dynamics in response to fracking.</title>
        <authorList>
            <person name="Lamendella R."/>
        </authorList>
    </citation>
    <scope>NUCLEOTIDE SEQUENCE [LARGE SCALE GENOMIC DNA]</scope>
    <source>
        <strain evidence="1 2">105B</strain>
    </source>
</reference>
<dbReference type="Proteomes" id="UP000253647">
    <property type="component" value="Unassembled WGS sequence"/>
</dbReference>
<gene>
    <name evidence="1" type="ORF">DET61_11680</name>
</gene>